<feature type="transmembrane region" description="Helical" evidence="1">
    <location>
        <begin position="20"/>
        <end position="37"/>
    </location>
</feature>
<sequence length="258" mass="28157">MANSDWYHREIIEPGKQPLLFVFVGLLAAFLFIRFSVRMIRSEVSWWPKNVEASGGLHIHHVVFGIVFMIVAGFGLASPAGHDRPWGEILGALFGVGTALVLDEFALVLHLEDVYWSEQGRLSVDTVVLGTAACGLLLVGALPFGADDTSTNGEPASGWGYALTLVFNALFAVVCLGKGKAFTGLIGILVPFVALIGAVRLARPGSPWARRLYKEGSHKEQRARTRDEREGWQRTVRITVYNAIAGRPTRSDPPPPPR</sequence>
<accession>A0ABU7PH11</accession>
<feature type="transmembrane region" description="Helical" evidence="1">
    <location>
        <begin position="89"/>
        <end position="110"/>
    </location>
</feature>
<keyword evidence="1" id="KW-0812">Transmembrane</keyword>
<dbReference type="Proteomes" id="UP001344658">
    <property type="component" value="Unassembled WGS sequence"/>
</dbReference>
<protein>
    <recommendedName>
        <fullName evidence="4">Integral membrane protein</fullName>
    </recommendedName>
</protein>
<evidence type="ECO:0000256" key="1">
    <source>
        <dbReference type="SAM" id="Phobius"/>
    </source>
</evidence>
<feature type="transmembrane region" description="Helical" evidence="1">
    <location>
        <begin position="184"/>
        <end position="202"/>
    </location>
</feature>
<evidence type="ECO:0008006" key="4">
    <source>
        <dbReference type="Google" id="ProtNLM"/>
    </source>
</evidence>
<keyword evidence="1" id="KW-0472">Membrane</keyword>
<organism evidence="2 3">
    <name type="scientific">Actinacidiphila polyblastidii</name>
    <dbReference type="NCBI Taxonomy" id="3110430"/>
    <lineage>
        <taxon>Bacteria</taxon>
        <taxon>Bacillati</taxon>
        <taxon>Actinomycetota</taxon>
        <taxon>Actinomycetes</taxon>
        <taxon>Kitasatosporales</taxon>
        <taxon>Streptomycetaceae</taxon>
        <taxon>Actinacidiphila</taxon>
    </lineage>
</organism>
<feature type="transmembrane region" description="Helical" evidence="1">
    <location>
        <begin position="57"/>
        <end position="77"/>
    </location>
</feature>
<comment type="caution">
    <text evidence="2">The sequence shown here is derived from an EMBL/GenBank/DDBJ whole genome shotgun (WGS) entry which is preliminary data.</text>
</comment>
<feature type="transmembrane region" description="Helical" evidence="1">
    <location>
        <begin position="158"/>
        <end position="177"/>
    </location>
</feature>
<name>A0ABU7PH11_9ACTN</name>
<gene>
    <name evidence="2" type="ORF">V2S66_24500</name>
</gene>
<reference evidence="2 3" key="1">
    <citation type="submission" date="2023-12" db="EMBL/GenBank/DDBJ databases">
        <title>Streptomyces sp. V4-01.</title>
        <authorList>
            <person name="Somphong A."/>
            <person name="Phongsopitanun W."/>
        </authorList>
    </citation>
    <scope>NUCLEOTIDE SEQUENCE [LARGE SCALE GENOMIC DNA]</scope>
    <source>
        <strain evidence="2 3">V4-01</strain>
    </source>
</reference>
<evidence type="ECO:0000313" key="3">
    <source>
        <dbReference type="Proteomes" id="UP001344658"/>
    </source>
</evidence>
<dbReference type="EMBL" id="JAZEWV010000025">
    <property type="protein sequence ID" value="MEE4545116.1"/>
    <property type="molecule type" value="Genomic_DNA"/>
</dbReference>
<keyword evidence="3" id="KW-1185">Reference proteome</keyword>
<proteinExistence type="predicted"/>
<dbReference type="RefSeq" id="WP_330798468.1">
    <property type="nucleotide sequence ID" value="NZ_JAZEWV010000025.1"/>
</dbReference>
<feature type="transmembrane region" description="Helical" evidence="1">
    <location>
        <begin position="122"/>
        <end position="146"/>
    </location>
</feature>
<evidence type="ECO:0000313" key="2">
    <source>
        <dbReference type="EMBL" id="MEE4545116.1"/>
    </source>
</evidence>
<keyword evidence="1" id="KW-1133">Transmembrane helix</keyword>